<dbReference type="Proteomes" id="UP000269692">
    <property type="component" value="Unassembled WGS sequence"/>
</dbReference>
<dbReference type="InterPro" id="IPR029058">
    <property type="entry name" value="AB_hydrolase_fold"/>
</dbReference>
<dbReference type="Pfam" id="PF00975">
    <property type="entry name" value="Thioesterase"/>
    <property type="match status" value="1"/>
</dbReference>
<evidence type="ECO:0000256" key="2">
    <source>
        <dbReference type="SAM" id="Phobius"/>
    </source>
</evidence>
<name>A0A3L7AMR5_9HYPH</name>
<keyword evidence="5" id="KW-1185">Reference proteome</keyword>
<dbReference type="EMBL" id="RCTF01000001">
    <property type="protein sequence ID" value="RLP81803.1"/>
    <property type="molecule type" value="Genomic_DNA"/>
</dbReference>
<dbReference type="OrthoDB" id="5293296at2"/>
<evidence type="ECO:0000313" key="5">
    <source>
        <dbReference type="Proteomes" id="UP000269692"/>
    </source>
</evidence>
<feature type="region of interest" description="Disordered" evidence="1">
    <location>
        <begin position="238"/>
        <end position="282"/>
    </location>
</feature>
<gene>
    <name evidence="4" type="ORF">D9R14_02080</name>
</gene>
<dbReference type="Gene3D" id="3.40.50.1820">
    <property type="entry name" value="alpha/beta hydrolase"/>
    <property type="match status" value="1"/>
</dbReference>
<dbReference type="AlphaFoldDB" id="A0A3L7AMR5"/>
<accession>A0A3L7AMR5</accession>
<keyword evidence="2" id="KW-0472">Membrane</keyword>
<comment type="caution">
    <text evidence="4">The sequence shown here is derived from an EMBL/GenBank/DDBJ whole genome shotgun (WGS) entry which is preliminary data.</text>
</comment>
<dbReference type="SUPFAM" id="SSF53474">
    <property type="entry name" value="alpha/beta-Hydrolases"/>
    <property type="match status" value="1"/>
</dbReference>
<feature type="compositionally biased region" description="Low complexity" evidence="1">
    <location>
        <begin position="249"/>
        <end position="282"/>
    </location>
</feature>
<evidence type="ECO:0000313" key="4">
    <source>
        <dbReference type="EMBL" id="RLP81803.1"/>
    </source>
</evidence>
<evidence type="ECO:0000256" key="1">
    <source>
        <dbReference type="SAM" id="MobiDB-lite"/>
    </source>
</evidence>
<feature type="domain" description="Thioesterase" evidence="3">
    <location>
        <begin position="113"/>
        <end position="166"/>
    </location>
</feature>
<dbReference type="InterPro" id="IPR001031">
    <property type="entry name" value="Thioesterase"/>
</dbReference>
<protein>
    <recommendedName>
        <fullName evidence="3">Thioesterase domain-containing protein</fullName>
    </recommendedName>
</protein>
<reference evidence="4 5" key="1">
    <citation type="submission" date="2018-10" db="EMBL/GenBank/DDBJ databases">
        <title>Xanthobacter tagetidis genome sequencing and assembly.</title>
        <authorList>
            <person name="Maclea K.S."/>
            <person name="Goen A.E."/>
            <person name="Fatima S.A."/>
        </authorList>
    </citation>
    <scope>NUCLEOTIDE SEQUENCE [LARGE SCALE GENOMIC DNA]</scope>
    <source>
        <strain evidence="4 5">ATCC 700314</strain>
    </source>
</reference>
<organism evidence="4 5">
    <name type="scientific">Xanthobacter tagetidis</name>
    <dbReference type="NCBI Taxonomy" id="60216"/>
    <lineage>
        <taxon>Bacteria</taxon>
        <taxon>Pseudomonadati</taxon>
        <taxon>Pseudomonadota</taxon>
        <taxon>Alphaproteobacteria</taxon>
        <taxon>Hyphomicrobiales</taxon>
        <taxon>Xanthobacteraceae</taxon>
        <taxon>Xanthobacter</taxon>
    </lineage>
</organism>
<keyword evidence="2" id="KW-1133">Transmembrane helix</keyword>
<sequence length="282" mass="29125">MQMCNAAGVKSGCRWGLLRPANTRLLPRRAIDGRTRTPSGAVSLMLSALRSAFALIVALFLSAGLAAGPAAAQTTGHVYLLRGLANVFSLGMDDLAEKLNARGITATVHEYGVWPQLADQAAAESRANRNAPIIIVGHSLGADAAIEMAQRLTALGAAPRLVVTFDPVGVTSIGPSGGRFVNYYQSNNGYGKRLATGPGFKGRLDNRNLDGAGSIDHFNIEKSPRLHAEVISMAQAITARPKPKPKPAEPAATPDATSASAPAHPGAANANAPAVTGSAKPL</sequence>
<keyword evidence="2" id="KW-0812">Transmembrane</keyword>
<evidence type="ECO:0000259" key="3">
    <source>
        <dbReference type="Pfam" id="PF00975"/>
    </source>
</evidence>
<proteinExistence type="predicted"/>
<feature type="transmembrane region" description="Helical" evidence="2">
    <location>
        <begin position="52"/>
        <end position="72"/>
    </location>
</feature>